<keyword evidence="8" id="KW-0819">tRNA processing</keyword>
<evidence type="ECO:0000256" key="11">
    <source>
        <dbReference type="ARBA" id="ARBA00022801"/>
    </source>
</evidence>
<evidence type="ECO:0000256" key="1">
    <source>
        <dbReference type="ARBA" id="ARBA00004496"/>
    </source>
</evidence>
<keyword evidence="6" id="KW-0963">Cytoplasm</keyword>
<dbReference type="InterPro" id="IPR017945">
    <property type="entry name" value="DHBP_synth_RibB-like_a/b_dom"/>
</dbReference>
<keyword evidence="11 17" id="KW-0378">Hydrolase</keyword>
<reference evidence="17" key="1">
    <citation type="submission" date="2020-05" db="EMBL/GenBank/DDBJ databases">
        <title>Mycena genomes resolve the evolution of fungal bioluminescence.</title>
        <authorList>
            <person name="Tsai I.J."/>
        </authorList>
    </citation>
    <scope>NUCLEOTIDE SEQUENCE</scope>
    <source>
        <strain evidence="17">110903Hualien_Pintung</strain>
    </source>
</reference>
<comment type="catalytic activity">
    <reaction evidence="14">
        <text>L-threonine + hydrogencarbonate + ATP = L-threonylcarbamoyladenylate + diphosphate + H2O</text>
        <dbReference type="Rhea" id="RHEA:36407"/>
        <dbReference type="ChEBI" id="CHEBI:15377"/>
        <dbReference type="ChEBI" id="CHEBI:17544"/>
        <dbReference type="ChEBI" id="CHEBI:30616"/>
        <dbReference type="ChEBI" id="CHEBI:33019"/>
        <dbReference type="ChEBI" id="CHEBI:57926"/>
        <dbReference type="ChEBI" id="CHEBI:73682"/>
        <dbReference type="EC" id="2.7.7.87"/>
    </reaction>
</comment>
<name>A0A8H6VPP9_MYCCL</name>
<dbReference type="SUPFAM" id="SSF55821">
    <property type="entry name" value="YrdC/RibB"/>
    <property type="match status" value="1"/>
</dbReference>
<dbReference type="FunFam" id="3.90.870.10:FF:000008">
    <property type="entry name" value="Threonylcarbamoyl-AMP synthase"/>
    <property type="match status" value="1"/>
</dbReference>
<dbReference type="Proteomes" id="UP000613580">
    <property type="component" value="Unassembled WGS sequence"/>
</dbReference>
<evidence type="ECO:0000256" key="3">
    <source>
        <dbReference type="ARBA" id="ARBA00007663"/>
    </source>
</evidence>
<dbReference type="PANTHER" id="PTHR43142:SF1">
    <property type="entry name" value="CARBOXYLIC ESTER HYDROLASE"/>
    <property type="match status" value="1"/>
</dbReference>
<dbReference type="EC" id="2.7.7.87" evidence="4"/>
<dbReference type="GO" id="GO:0016787">
    <property type="term" value="F:hydrolase activity"/>
    <property type="evidence" value="ECO:0007669"/>
    <property type="project" value="UniProtKB-KW"/>
</dbReference>
<comment type="subcellular location">
    <subcellularLocation>
        <location evidence="1">Cytoplasm</location>
    </subcellularLocation>
</comment>
<dbReference type="GO" id="GO:0003725">
    <property type="term" value="F:double-stranded RNA binding"/>
    <property type="evidence" value="ECO:0007669"/>
    <property type="project" value="InterPro"/>
</dbReference>
<evidence type="ECO:0000313" key="17">
    <source>
        <dbReference type="EMBL" id="KAF7289109.1"/>
    </source>
</evidence>
<evidence type="ECO:0000256" key="7">
    <source>
        <dbReference type="ARBA" id="ARBA00022679"/>
    </source>
</evidence>
<protein>
    <recommendedName>
        <fullName evidence="5">Threonylcarbamoyl-AMP synthase</fullName>
        <ecNumber evidence="4">2.7.7.87</ecNumber>
    </recommendedName>
    <alternativeName>
        <fullName evidence="13">L-threonylcarbamoyladenylate synthase</fullName>
    </alternativeName>
</protein>
<comment type="caution">
    <text evidence="17">The sequence shown here is derived from an EMBL/GenBank/DDBJ whole genome shotgun (WGS) entry which is preliminary data.</text>
</comment>
<dbReference type="GO" id="GO:0005524">
    <property type="term" value="F:ATP binding"/>
    <property type="evidence" value="ECO:0007669"/>
    <property type="project" value="UniProtKB-KW"/>
</dbReference>
<keyword evidence="9" id="KW-0548">Nucleotidyltransferase</keyword>
<evidence type="ECO:0000313" key="18">
    <source>
        <dbReference type="Proteomes" id="UP000613580"/>
    </source>
</evidence>
<dbReference type="InterPro" id="IPR029058">
    <property type="entry name" value="AB_hydrolase_fold"/>
</dbReference>
<evidence type="ECO:0000256" key="4">
    <source>
        <dbReference type="ARBA" id="ARBA00012584"/>
    </source>
</evidence>
<evidence type="ECO:0000256" key="14">
    <source>
        <dbReference type="ARBA" id="ARBA00048366"/>
    </source>
</evidence>
<dbReference type="InterPro" id="IPR005145">
    <property type="entry name" value="Sua5_C"/>
</dbReference>
<dbReference type="Pfam" id="PF03481">
    <property type="entry name" value="Sua5_C"/>
    <property type="match status" value="1"/>
</dbReference>
<comment type="function">
    <text evidence="15">Required for the formation of a threonylcarbamoyl group on adenosine at position 37 (t(6)A37) in tRNAs that read codons beginning with adenine. Likely catalyzes the conversion of L-threonine, HCO(3)(-)/CO(2) and ATP to give threonylcarbamoyl-AMP (TC-AMP) as the acyladenylate intermediate, with the release of diphosphate. Required for normal translation, by ensuring translation fidelity at the level of codon recognition, appropriate translation initiation selection and maintenance of reading frame. Also involved in telomere replication. Binds to single-stranded telomeric (ssTG) DNA and positively regulates telomere length.</text>
</comment>
<dbReference type="PANTHER" id="PTHR43142">
    <property type="entry name" value="CARBOXYLIC ESTER HYDROLASE"/>
    <property type="match status" value="1"/>
</dbReference>
<dbReference type="Pfam" id="PF01300">
    <property type="entry name" value="Sua5_yciO_yrdC"/>
    <property type="match status" value="1"/>
</dbReference>
<evidence type="ECO:0000256" key="2">
    <source>
        <dbReference type="ARBA" id="ARBA00005964"/>
    </source>
</evidence>
<comment type="similarity">
    <text evidence="2">Belongs to the type-B carboxylesterase/lipase family.</text>
</comment>
<dbReference type="SUPFAM" id="SSF53474">
    <property type="entry name" value="alpha/beta-Hydrolases"/>
    <property type="match status" value="1"/>
</dbReference>
<dbReference type="InterPro" id="IPR019826">
    <property type="entry name" value="Carboxylesterase_B_AS"/>
</dbReference>
<dbReference type="OrthoDB" id="6846267at2759"/>
<evidence type="ECO:0000256" key="13">
    <source>
        <dbReference type="ARBA" id="ARBA00029774"/>
    </source>
</evidence>
<dbReference type="Gene3D" id="3.90.870.10">
    <property type="entry name" value="DHBP synthase"/>
    <property type="match status" value="1"/>
</dbReference>
<dbReference type="GO" id="GO:0002949">
    <property type="term" value="P:tRNA threonylcarbamoyladenosine modification"/>
    <property type="evidence" value="ECO:0007669"/>
    <property type="project" value="UniProtKB-ARBA"/>
</dbReference>
<evidence type="ECO:0000256" key="8">
    <source>
        <dbReference type="ARBA" id="ARBA00022694"/>
    </source>
</evidence>
<dbReference type="PROSITE" id="PS51163">
    <property type="entry name" value="YRDC"/>
    <property type="match status" value="1"/>
</dbReference>
<keyword evidence="10" id="KW-0547">Nucleotide-binding</keyword>
<evidence type="ECO:0000256" key="5">
    <source>
        <dbReference type="ARBA" id="ARBA00015492"/>
    </source>
</evidence>
<accession>A0A8H6VPP9</accession>
<comment type="similarity">
    <text evidence="3">Belongs to the SUA5 family.</text>
</comment>
<evidence type="ECO:0000259" key="16">
    <source>
        <dbReference type="PROSITE" id="PS51163"/>
    </source>
</evidence>
<dbReference type="EMBL" id="JACAZE010000030">
    <property type="protein sequence ID" value="KAF7289109.1"/>
    <property type="molecule type" value="Genomic_DNA"/>
</dbReference>
<keyword evidence="7" id="KW-0808">Transferase</keyword>
<keyword evidence="12" id="KW-0067">ATP-binding</keyword>
<dbReference type="NCBIfam" id="TIGR00057">
    <property type="entry name" value="L-threonylcarbamoyladenylate synthase"/>
    <property type="match status" value="1"/>
</dbReference>
<evidence type="ECO:0000256" key="9">
    <source>
        <dbReference type="ARBA" id="ARBA00022695"/>
    </source>
</evidence>
<organism evidence="17 18">
    <name type="scientific">Mycena chlorophos</name>
    <name type="common">Agaric fungus</name>
    <name type="synonym">Agaricus chlorophos</name>
    <dbReference type="NCBI Taxonomy" id="658473"/>
    <lineage>
        <taxon>Eukaryota</taxon>
        <taxon>Fungi</taxon>
        <taxon>Dikarya</taxon>
        <taxon>Basidiomycota</taxon>
        <taxon>Agaricomycotina</taxon>
        <taxon>Agaricomycetes</taxon>
        <taxon>Agaricomycetidae</taxon>
        <taxon>Agaricales</taxon>
        <taxon>Marasmiineae</taxon>
        <taxon>Mycenaceae</taxon>
        <taxon>Mycena</taxon>
    </lineage>
</organism>
<dbReference type="PROSITE" id="PS00122">
    <property type="entry name" value="CARBOXYLESTERASE_B_1"/>
    <property type="match status" value="1"/>
</dbReference>
<evidence type="ECO:0000256" key="10">
    <source>
        <dbReference type="ARBA" id="ARBA00022741"/>
    </source>
</evidence>
<proteinExistence type="inferred from homology"/>
<keyword evidence="18" id="KW-1185">Reference proteome</keyword>
<sequence length="915" mass="100344">MHLDEELRESERIRVQTAFGGITGARAANGAAVFLEVPYALPPVRFADPEPLPADFRYEDKAYTREHSYCPQPHNDGQAQGKLFEDKVGLGKPSENCLFVNIVCPPTFPAEQGLPVKVYIHGGFLQFGSPHGLGSQAQYISAERSEVWVNVGYRLSAFGFLASDSPPLSGNFGFRDQWLALLWIKDNISSFGGDPNRIEVNGLSAGAHSVHQLLHFASHLPEGVPAPFTSAVLQSNSIVCAPRTPAELRPQFAALCEALKIDPASPDALERLRAVPAEDITRVIETDALGMELGTFRGCWDGKWLPESPNPMQWQRSGGFARSLKTKGVKSIVVGDLTEEWYLYSIAHPVKTVEDIVANLTRYFPQDMVHSLMQHYGESPSPEEVERRFGDILSDSQVHLPVRMLARDLYDAGFPFVRYEIRWTPEQLRPEGYVTHGSDRALWAFREPDLTEKQQEIAKSWLSRVSEEIEAVESAGKPLRGPREMLVLGEDRNIEWASDGLWKRKMKLLDIFMLRARLMAATTRVLKCDPASISFHPSALLPTISSPDTQSAIQAAAHELVHNLRPVAFPTETVYGLGALALDVSATSRIFSTKGRPADNPLIVHVSSFAMLHRLLPPQFVLPDTYTALMKHFWPGALTLLFPCDSNTIPSIVTAGQPTVAIRMPSHPVARALIAVSDAPLAAPSANSSGKPSPTRAEHVQRDLEGKISVILDGGACGVGLESTVVDGLQPDGAIRVLRPGGVTVEDIERVLELEMASPPKVLVHKRDYRDDALEAAPTTPGMKYRHYSPAVPVHLLCTLSVPPSSAQPVDIVSYLDSLKASSPRPLKIGVLAPTDSRFATYPLPSDGIQWLRFPLGPSAEPAVAAHGLFDGLLTLERKGADMILIEEIGEEREGLAFMNRVRKAAGESIWLKMD</sequence>
<evidence type="ECO:0000256" key="6">
    <source>
        <dbReference type="ARBA" id="ARBA00022490"/>
    </source>
</evidence>
<dbReference type="Gene3D" id="3.40.50.11030">
    <property type="entry name" value="Threonylcarbamoyl-AMP synthase, C-terminal domain"/>
    <property type="match status" value="1"/>
</dbReference>
<gene>
    <name evidence="17" type="ORF">HMN09_01359100</name>
</gene>
<feature type="domain" description="YrdC-like" evidence="16">
    <location>
        <begin position="550"/>
        <end position="743"/>
    </location>
</feature>
<dbReference type="InterPro" id="IPR006070">
    <property type="entry name" value="Sua5-like_dom"/>
</dbReference>
<dbReference type="GO" id="GO:0061710">
    <property type="term" value="F:L-threonylcarbamoyladenylate synthase"/>
    <property type="evidence" value="ECO:0007669"/>
    <property type="project" value="UniProtKB-EC"/>
</dbReference>
<dbReference type="InterPro" id="IPR038385">
    <property type="entry name" value="Sua5/YwlC_C"/>
</dbReference>
<evidence type="ECO:0000256" key="15">
    <source>
        <dbReference type="ARBA" id="ARBA00056339"/>
    </source>
</evidence>
<evidence type="ECO:0000256" key="12">
    <source>
        <dbReference type="ARBA" id="ARBA00022840"/>
    </source>
</evidence>
<dbReference type="InterPro" id="IPR002018">
    <property type="entry name" value="CarbesteraseB"/>
</dbReference>
<dbReference type="Pfam" id="PF00135">
    <property type="entry name" value="COesterase"/>
    <property type="match status" value="1"/>
</dbReference>
<dbReference type="Gene3D" id="3.40.50.1820">
    <property type="entry name" value="alpha/beta hydrolase"/>
    <property type="match status" value="1"/>
</dbReference>
<dbReference type="AlphaFoldDB" id="A0A8H6VPP9"/>
<dbReference type="GO" id="GO:0005737">
    <property type="term" value="C:cytoplasm"/>
    <property type="evidence" value="ECO:0007669"/>
    <property type="project" value="UniProtKB-SubCell"/>
</dbReference>